<keyword evidence="1" id="KW-0489">Methyltransferase</keyword>
<dbReference type="KEGG" id="stri:C7M71_024895"/>
<proteinExistence type="predicted"/>
<reference evidence="2" key="1">
    <citation type="submission" date="2018-07" db="EMBL/GenBank/DDBJ databases">
        <title>Streptacidiphilus bronchialis DSM 106435 chromosome.</title>
        <authorList>
            <person name="Batra D."/>
            <person name="Gulvik C.A."/>
        </authorList>
    </citation>
    <scope>NUCLEOTIDE SEQUENCE [LARGE SCALE GENOMIC DNA]</scope>
    <source>
        <strain evidence="2">DSM 106435</strain>
    </source>
</reference>
<protein>
    <submittedName>
        <fullName evidence="1">Class I SAM-dependent methyltransferase</fullName>
    </submittedName>
</protein>
<evidence type="ECO:0000313" key="1">
    <source>
        <dbReference type="EMBL" id="AXI80149.1"/>
    </source>
</evidence>
<dbReference type="InterPro" id="IPR029063">
    <property type="entry name" value="SAM-dependent_MTases_sf"/>
</dbReference>
<dbReference type="EMBL" id="CP031264">
    <property type="protein sequence ID" value="AXI80149.1"/>
    <property type="molecule type" value="Genomic_DNA"/>
</dbReference>
<evidence type="ECO:0000313" key="2">
    <source>
        <dbReference type="Proteomes" id="UP000249340"/>
    </source>
</evidence>
<accession>A0A345T2E4</accession>
<dbReference type="GO" id="GO:0032259">
    <property type="term" value="P:methylation"/>
    <property type="evidence" value="ECO:0007669"/>
    <property type="project" value="UniProtKB-KW"/>
</dbReference>
<gene>
    <name evidence="1" type="ORF">C7M71_024895</name>
</gene>
<dbReference type="AlphaFoldDB" id="A0A345T2E4"/>
<dbReference type="RefSeq" id="WP_111489084.1">
    <property type="nucleotide sequence ID" value="NZ_CP031264.1"/>
</dbReference>
<organism evidence="1 2">
    <name type="scientific">Peterkaempfera bronchialis</name>
    <dbReference type="NCBI Taxonomy" id="2126346"/>
    <lineage>
        <taxon>Bacteria</taxon>
        <taxon>Bacillati</taxon>
        <taxon>Actinomycetota</taxon>
        <taxon>Actinomycetes</taxon>
        <taxon>Kitasatosporales</taxon>
        <taxon>Streptomycetaceae</taxon>
        <taxon>Peterkaempfera</taxon>
    </lineage>
</organism>
<dbReference type="Proteomes" id="UP000249340">
    <property type="component" value="Chromosome"/>
</dbReference>
<keyword evidence="1" id="KW-0808">Transferase</keyword>
<sequence>MTSGEDPSSRADADPYALALRSGREPVYLRLGDGRRIRMPVHRWFAQPTAADESVLHRCAGPVLDVGCGPGRLCRALLGRGIFALGVDAAPRAVAHTLGLGGIALCRSVFDRLPAEGDWQTALLIDGNIGIGGDPHALLRRCIRLVTATGVLIVEVGPHDVEERCTARFEDIHNHQGPPFPWARLGAPALRRIAEDLALSVTDQWKYGNRCFLTLGRRGSSSGRRC</sequence>
<dbReference type="GO" id="GO:0008168">
    <property type="term" value="F:methyltransferase activity"/>
    <property type="evidence" value="ECO:0007669"/>
    <property type="project" value="UniProtKB-KW"/>
</dbReference>
<keyword evidence="2" id="KW-1185">Reference proteome</keyword>
<dbReference type="OrthoDB" id="4484556at2"/>
<dbReference type="Gene3D" id="3.40.50.150">
    <property type="entry name" value="Vaccinia Virus protein VP39"/>
    <property type="match status" value="1"/>
</dbReference>
<name>A0A345T2E4_9ACTN</name>
<dbReference type="CDD" id="cd02440">
    <property type="entry name" value="AdoMet_MTases"/>
    <property type="match status" value="1"/>
</dbReference>
<dbReference type="SUPFAM" id="SSF53335">
    <property type="entry name" value="S-adenosyl-L-methionine-dependent methyltransferases"/>
    <property type="match status" value="1"/>
</dbReference>